<keyword evidence="13" id="KW-1185">Reference proteome</keyword>
<dbReference type="SMART" id="SM01411">
    <property type="entry name" value="Ephrin_rec_like"/>
    <property type="match status" value="19"/>
</dbReference>
<dbReference type="GO" id="GO:0004821">
    <property type="term" value="F:histidine-tRNA ligase activity"/>
    <property type="evidence" value="ECO:0007669"/>
    <property type="project" value="UniProtKB-EC"/>
</dbReference>
<dbReference type="NCBIfam" id="TIGR00442">
    <property type="entry name" value="hisS"/>
    <property type="match status" value="1"/>
</dbReference>
<dbReference type="Gene3D" id="2.10.50.10">
    <property type="entry name" value="Tumor Necrosis Factor Receptor, subunit A, domain 2"/>
    <property type="match status" value="10"/>
</dbReference>
<evidence type="ECO:0000256" key="10">
    <source>
        <dbReference type="SAM" id="MobiDB-lite"/>
    </source>
</evidence>
<comment type="catalytic activity">
    <reaction evidence="9">
        <text>tRNA(His) + L-histidine + ATP = L-histidyl-tRNA(His) + AMP + diphosphate + H(+)</text>
        <dbReference type="Rhea" id="RHEA:17313"/>
        <dbReference type="Rhea" id="RHEA-COMP:9665"/>
        <dbReference type="Rhea" id="RHEA-COMP:9689"/>
        <dbReference type="ChEBI" id="CHEBI:15378"/>
        <dbReference type="ChEBI" id="CHEBI:30616"/>
        <dbReference type="ChEBI" id="CHEBI:33019"/>
        <dbReference type="ChEBI" id="CHEBI:57595"/>
        <dbReference type="ChEBI" id="CHEBI:78442"/>
        <dbReference type="ChEBI" id="CHEBI:78527"/>
        <dbReference type="ChEBI" id="CHEBI:456215"/>
        <dbReference type="EC" id="6.1.1.21"/>
    </reaction>
</comment>
<evidence type="ECO:0000313" key="12">
    <source>
        <dbReference type="EMBL" id="PSC70771.1"/>
    </source>
</evidence>
<evidence type="ECO:0000256" key="6">
    <source>
        <dbReference type="ARBA" id="ARBA00022917"/>
    </source>
</evidence>
<dbReference type="InterPro" id="IPR036621">
    <property type="entry name" value="Anticodon-bd_dom_sf"/>
</dbReference>
<dbReference type="CDD" id="cd00773">
    <property type="entry name" value="HisRS-like_core"/>
    <property type="match status" value="1"/>
</dbReference>
<dbReference type="FunFam" id="3.30.930.10:FF:000054">
    <property type="entry name" value="Histidine--tRNA ligase chloroplastic/mitochondrial"/>
    <property type="match status" value="1"/>
</dbReference>
<protein>
    <recommendedName>
        <fullName evidence="2">histidine--tRNA ligase</fullName>
        <ecNumber evidence="2">6.1.1.21</ecNumber>
    </recommendedName>
    <alternativeName>
        <fullName evidence="8">Histidyl-tRNA synthetase</fullName>
    </alternativeName>
</protein>
<dbReference type="Pfam" id="PF24160">
    <property type="entry name" value="UVB_sens_C"/>
    <property type="match status" value="1"/>
</dbReference>
<dbReference type="InterPro" id="IPR006212">
    <property type="entry name" value="Furin_repeat"/>
</dbReference>
<reference evidence="12 13" key="1">
    <citation type="journal article" date="2018" name="Plant J.">
        <title>Genome sequences of Chlorella sorokiniana UTEX 1602 and Micractinium conductrix SAG 241.80: implications to maltose excretion by a green alga.</title>
        <authorList>
            <person name="Arriola M.B."/>
            <person name="Velmurugan N."/>
            <person name="Zhang Y."/>
            <person name="Plunkett M.H."/>
            <person name="Hondzo H."/>
            <person name="Barney B.M."/>
        </authorList>
    </citation>
    <scope>NUCLEOTIDE SEQUENCE [LARGE SCALE GENOMIC DNA]</scope>
    <source>
        <strain evidence="12 13">SAG 241.80</strain>
    </source>
</reference>
<dbReference type="EMBL" id="LHPF02000018">
    <property type="protein sequence ID" value="PSC70771.1"/>
    <property type="molecule type" value="Genomic_DNA"/>
</dbReference>
<dbReference type="Pfam" id="PF04884">
    <property type="entry name" value="UVB_sens_prot"/>
    <property type="match status" value="1"/>
</dbReference>
<feature type="region of interest" description="Disordered" evidence="10">
    <location>
        <begin position="52"/>
        <end position="124"/>
    </location>
</feature>
<dbReference type="InterPro" id="IPR041715">
    <property type="entry name" value="HisRS-like_core"/>
</dbReference>
<dbReference type="InterPro" id="IPR045864">
    <property type="entry name" value="aa-tRNA-synth_II/BPL/LPL"/>
</dbReference>
<evidence type="ECO:0000256" key="1">
    <source>
        <dbReference type="ARBA" id="ARBA00008226"/>
    </source>
</evidence>
<dbReference type="PANTHER" id="PTHR43707:SF1">
    <property type="entry name" value="HISTIDINE--TRNA LIGASE, MITOCHONDRIAL-RELATED"/>
    <property type="match status" value="1"/>
</dbReference>
<dbReference type="Gene3D" id="3.30.930.10">
    <property type="entry name" value="Bira Bifunctional Protein, Domain 2"/>
    <property type="match status" value="1"/>
</dbReference>
<dbReference type="OrthoDB" id="1906957at2759"/>
<feature type="compositionally biased region" description="Low complexity" evidence="10">
    <location>
        <begin position="69"/>
        <end position="83"/>
    </location>
</feature>
<accession>A0A2P6V9M7</accession>
<evidence type="ECO:0000256" key="5">
    <source>
        <dbReference type="ARBA" id="ARBA00022840"/>
    </source>
</evidence>
<dbReference type="InterPro" id="IPR006195">
    <property type="entry name" value="aa-tRNA-synth_II"/>
</dbReference>
<sequence>MTRALPALAAQRGLAFGLRPLSSVSLGSGSGLAASLRAGAAAGCAQLARGGQQQVTAAPPPRQQRRQAFRTQAAAGAAADASAGNGVVVTQPPQERKAGSGKISEASGRGQIDTNPPRGTRDFFPEDKRLQNWLFGEFEGVSRLFGFEQVDFPVLESEELYVRKAGEEITDQLYNFEDKGGRRVALRPELTPSLARLALQRGKGLALPAKWFSIGQCWRYERSTRGRRREHYQWNMDIIGVPGVEAEAELLAAIVAFFSRLGLGPADVGLKVSSRKVLQAVLARYGVAEASFGPVCVVVDKMEKIPREKVVEELEKLGVAADAIDGILQALSLRSVEELEAVLGGDSQCGAVADLRQLFDLAAAYGYADWLVFDASVVRGLAYYTGVVFEGFDRAGTLRAICGGGRYDRLLGTFGGEDQPCAGFGFGDAVIVELLKDKGLLPELKHEVDDLVMPQDEALRTAATAVAARLRSAGRRVDLVLEPKRLKWAFKQAERCNAARLVLVAPDEWARGAVRVKDLAAPGMWTPLRGVAAVATCLLALAAGTAALDCTTSYMKLDLVAPVASEDPMTKCLASIRIDISAGCEVQLTALQSEGGYVPDLWAGDTVEQFPHWMTCPRGAGDPIQAVGTDKLEAVRNAIIKALRTYVYGVGPDNKPVKELEVVDVDYQPGRIIVKRSGLNNIVYAVLETNVAVEDLALDASDDEPITVTTLCSQLYHVSPLYNAQQRCLPNEIADIACQDNTYPIKIEPDTDTAIEKDTAYMICGLCPAGTHGKGSGCPTCPAGCYSRVGTSCKLCPKGTHSSAGASDCLPCPPGTFADVEGLGECKPCPEDSMSWIPGASACLRCINGVPIECKNGNCGTTPSSPGTAIFSVKQMPSCGLTAGTGFELKAYTKCQTWKQTKPKLQIAFEVAGDCSMFISPITDASCADPTDNGTSPDSTAYNPKIHPHGAIQMRAYYKSRTEIRSVLDTENEDKSLFVSVDPAGGNTVTMKFFPVTTDPHLSESTFFKTYATNMLPRCTAILTLTGGATGARRSPTTNCPPGSYQDPVMGCPACPVGYTCSNNKRLPCPPNTYMPFRGWSDPCWSCPLHGAYTTYAAAQQCDVQKLDLLCNTDRSKGYEYDIVSQTCQLTKPGYFRDYFDTTTTRGKECPAGYYSGPGALRCTACPRGEIAPEPATADQTNRSGTKCVPCAVGSLSLRSGMSAAGVAAQTAGTYCVPCPPGTWLPEQELSCMLCPDRTFRTGGATPENNVCKAVPSGYFNDDDPTRLLPSGIDTEGTKMIKIGLCPIGTTAFYLPDGTRVPADERKCIACANIDSYLGLSGPELKWAHTYAPREGLTACLPCPAGTVPRTVDGRTSACVPCPNGHYRSAFMITSTCKKCAAGSEVCTCGTQAGGEGNLECVACPEGFYTERGGNCKPAPPGTKVARTGLCNAERCLPGTYQPDEGQATCLSCRPGTYSDMPFVKSCKYCPAGTFSSWQASRCTDCPPGTFSEEGSSSCKPCRSGTFAPYSGTAMCLICPKGFKCPDFGMKKVGPCPVNTYSNRLGLAKCLPCAPAARCPGAPGPRGTHPTHISVVPRYGAGQWVEGLWGGDQTKLYERWQECPTDARTAIAIPASGAKINLIRTAIQRAIRAHVYGWQATGPPNCAKDLVVDDLDWFPGYMAVRRPSSVALYYAITENTVPASDMMNDDNLSPISVVARATQLKQTNPLNDAQAPFFDASVVHLACPLNTYSGIGQACQICPPGSYSPAGAFVQGGGGSSQCLPCPTGTYTNTWGNRECLQCPEDSYAWLPGTVSCLRCMNGIPYVCNGATCPGSRSSPGSHVVSVTQMPASSCLLTSTTSYEVKSYSKCLSWKAAAPTLQLSFRVGGDCSMIISPITDPLCAEPTNSTGLPYGALEIQAFYKTPTEIRTLLNSSLAASGTAALMVSIDPASPTGGTALTLKFFAATTDPQESENTQYIKDTVSSDPRMCVTTVNVVGGQVARRPLSGADTSCPPGTYYDQDELCPACPPGYSCPGGDPEQALLNPCPPNTYNAMWGFAGVCPTCNLTKQWTSYEGAIACNVPKVDLLCNLKDTDGVGMQYDVESQSCQPCPPGTRRNDVLKTCVECPAGTFTGPGATECEACPVGRYNPLDGLGDQTSITGLQCVACPVGYLALSGIQEAASVTDATMTTGATFCDPCPAGTYQDVSNPAKACAPCPTYTYRTGDATEQNNACKPIPAGYKLLDATHTKIDLCPKGQVSFWSAAPLDPTSVRYPSGRPGDELSCASCAELDSLMPGGSDPQWAHTYAPRKGMGQCVACPAGMKPLTVGATTTECVACADGWYRGATQITADCLICGEGREVGPSNKANCQMWLGTNDANFCQACPINTYRPTMGAQSCLPCPKGTFTQNTGNIECVSCAIGFYGNVPGLGCFPAPAGTFVNTTGAYTPTPCPRGSWNNEEGADNCNPCGPGKYANTLGSKECKSCAAGTYSRAQSTVCLDCKAGFFSSPGASTCSPCKPGTYGPDPKAPQCKLCAKGFQCPTSGLKLYSPCPKGTFSNKEGDVQCSPCPVNTYSFGGGTAARPTAVRACIKCAPGTNTRAYCGMERQRAPQPMIRLGGALESVAHALESNRQQLSRNLASAAARLPLLAPPPPFASASGGLSKVLPPEVPAALAAAVATLRGGGSSVQPVAAAQQGRPGKASQEQELVCTEYTKGKRRVYRRRRAAAAAAAAGGAGDAGVDAGSDSFSIVDDAVQHRQRLSDLAADYLLPQGYPDSVAPQYAPYMRARAWQYLFGGALSVFTTRSLLSSLGVANKASGEAAAAINWAVKDGAGRLGRFLFARWGRDLDCELKQFRLAGDVLMEAGAALELCTAMVPGAFLPLACTANLAKNLAAVAIVSTRAPIYRTFAKRNNLADVTAKGESVANLADVVGTALGIALAKTSLPVVPTFALLSVGYLLASRQEVDTVILPYLNRARLSYAARTFCATGTVPGLEEGKSSEARSALQAPVVMLSQPLLVLCVAAGTVPGLEEGNFSEPIMPWSDPHNGRVVLGATVEEACPGPAQLHEALHSFSGRQYALTYRPDTRKCYALLKEGAYLQSVLQAAMDAHCLLWMLDHPQPQHPQQQAATSAGPAKSKQRGGGGGGNSSKYMPHTGHSGSDATDLPPGVVGKLHVAAQQLGSAGPAPERVAVEFVARGELFREFLRQAEQGGWRLPMTSLNPKETRLVLA</sequence>
<proteinExistence type="inferred from homology"/>
<dbReference type="GO" id="GO:0005737">
    <property type="term" value="C:cytoplasm"/>
    <property type="evidence" value="ECO:0007669"/>
    <property type="project" value="InterPro"/>
</dbReference>
<dbReference type="InterPro" id="IPR055412">
    <property type="entry name" value="UVB_sens_C"/>
</dbReference>
<dbReference type="InterPro" id="IPR004154">
    <property type="entry name" value="Anticodon-bd"/>
</dbReference>
<dbReference type="SUPFAM" id="SSF57586">
    <property type="entry name" value="TNF receptor-like"/>
    <property type="match status" value="1"/>
</dbReference>
<dbReference type="PANTHER" id="PTHR43707">
    <property type="entry name" value="HISTIDYL-TRNA SYNTHETASE"/>
    <property type="match status" value="1"/>
</dbReference>
<dbReference type="Pfam" id="PF13393">
    <property type="entry name" value="tRNA-synt_His"/>
    <property type="match status" value="1"/>
</dbReference>
<gene>
    <name evidence="12" type="ORF">C2E20_5827</name>
</gene>
<dbReference type="InterPro" id="IPR015807">
    <property type="entry name" value="His-tRNA-ligase"/>
</dbReference>
<evidence type="ECO:0000256" key="7">
    <source>
        <dbReference type="ARBA" id="ARBA00023146"/>
    </source>
</evidence>
<evidence type="ECO:0000256" key="9">
    <source>
        <dbReference type="ARBA" id="ARBA00047639"/>
    </source>
</evidence>
<dbReference type="InterPro" id="IPR054549">
    <property type="entry name" value="UVB_sens_RUS_dom"/>
</dbReference>
<dbReference type="SMART" id="SM00261">
    <property type="entry name" value="FU"/>
    <property type="match status" value="4"/>
</dbReference>
<keyword evidence="6" id="KW-0648">Protein biosynthesis</keyword>
<dbReference type="InterPro" id="IPR004516">
    <property type="entry name" value="HisRS/HisZ"/>
</dbReference>
<dbReference type="Pfam" id="PF07699">
    <property type="entry name" value="Ephrin_rec_like"/>
    <property type="match status" value="3"/>
</dbReference>
<evidence type="ECO:0000256" key="3">
    <source>
        <dbReference type="ARBA" id="ARBA00022598"/>
    </source>
</evidence>
<dbReference type="InterPro" id="IPR009030">
    <property type="entry name" value="Growth_fac_rcpt_cys_sf"/>
</dbReference>
<feature type="domain" description="Aminoacyl-transfer RNA synthetases class-II family profile" evidence="11">
    <location>
        <begin position="143"/>
        <end position="2858"/>
    </location>
</feature>
<dbReference type="STRING" id="554055.A0A2P6V9M7"/>
<keyword evidence="4" id="KW-0547">Nucleotide-binding</keyword>
<dbReference type="SMART" id="SM00208">
    <property type="entry name" value="TNFR"/>
    <property type="match status" value="6"/>
</dbReference>
<evidence type="ECO:0000313" key="13">
    <source>
        <dbReference type="Proteomes" id="UP000239649"/>
    </source>
</evidence>
<dbReference type="SUPFAM" id="SSF57184">
    <property type="entry name" value="Growth factor receptor domain"/>
    <property type="match status" value="7"/>
</dbReference>
<dbReference type="InterPro" id="IPR011641">
    <property type="entry name" value="Tyr-kin_ephrin_A/B_rcpt-like"/>
</dbReference>
<dbReference type="SUPFAM" id="SSF55681">
    <property type="entry name" value="Class II aaRS and biotin synthetases"/>
    <property type="match status" value="1"/>
</dbReference>
<dbReference type="HAMAP" id="MF_00127">
    <property type="entry name" value="His_tRNA_synth"/>
    <property type="match status" value="1"/>
</dbReference>
<dbReference type="Proteomes" id="UP000239649">
    <property type="component" value="Unassembled WGS sequence"/>
</dbReference>
<dbReference type="InterPro" id="IPR001368">
    <property type="entry name" value="TNFR/NGFR_Cys_rich_reg"/>
</dbReference>
<evidence type="ECO:0000256" key="2">
    <source>
        <dbReference type="ARBA" id="ARBA00012815"/>
    </source>
</evidence>
<keyword evidence="5" id="KW-0067">ATP-binding</keyword>
<dbReference type="GO" id="GO:0005524">
    <property type="term" value="F:ATP binding"/>
    <property type="evidence" value="ECO:0007669"/>
    <property type="project" value="UniProtKB-KW"/>
</dbReference>
<dbReference type="PROSITE" id="PS50862">
    <property type="entry name" value="AA_TRNA_LIGASE_II"/>
    <property type="match status" value="1"/>
</dbReference>
<dbReference type="Pfam" id="PF03129">
    <property type="entry name" value="HGTP_anticodon"/>
    <property type="match status" value="1"/>
</dbReference>
<organism evidence="12 13">
    <name type="scientific">Micractinium conductrix</name>
    <dbReference type="NCBI Taxonomy" id="554055"/>
    <lineage>
        <taxon>Eukaryota</taxon>
        <taxon>Viridiplantae</taxon>
        <taxon>Chlorophyta</taxon>
        <taxon>core chlorophytes</taxon>
        <taxon>Trebouxiophyceae</taxon>
        <taxon>Chlorellales</taxon>
        <taxon>Chlorellaceae</taxon>
        <taxon>Chlorella clade</taxon>
        <taxon>Micractinium</taxon>
    </lineage>
</organism>
<evidence type="ECO:0000256" key="8">
    <source>
        <dbReference type="ARBA" id="ARBA00030619"/>
    </source>
</evidence>
<dbReference type="FunFam" id="3.40.50.800:FF:000017">
    <property type="entry name" value="Histidine--tRNA ligase chloroplastic/mitochondrial"/>
    <property type="match status" value="1"/>
</dbReference>
<dbReference type="GO" id="GO:0006427">
    <property type="term" value="P:histidyl-tRNA aminoacylation"/>
    <property type="evidence" value="ECO:0007669"/>
    <property type="project" value="InterPro"/>
</dbReference>
<dbReference type="SUPFAM" id="SSF52954">
    <property type="entry name" value="Class II aaRS ABD-related"/>
    <property type="match status" value="1"/>
</dbReference>
<comment type="caution">
    <text evidence="12">The sequence shown here is derived from an EMBL/GenBank/DDBJ whole genome shotgun (WGS) entry which is preliminary data.</text>
</comment>
<evidence type="ECO:0000256" key="4">
    <source>
        <dbReference type="ARBA" id="ARBA00022741"/>
    </source>
</evidence>
<dbReference type="Gene3D" id="3.40.50.800">
    <property type="entry name" value="Anticodon-binding domain"/>
    <property type="match status" value="1"/>
</dbReference>
<dbReference type="EC" id="6.1.1.21" evidence="2"/>
<keyword evidence="7" id="KW-0030">Aminoacyl-tRNA synthetase</keyword>
<evidence type="ECO:0000259" key="11">
    <source>
        <dbReference type="PROSITE" id="PS50862"/>
    </source>
</evidence>
<keyword evidence="3" id="KW-0436">Ligase</keyword>
<feature type="region of interest" description="Disordered" evidence="10">
    <location>
        <begin position="3103"/>
        <end position="3145"/>
    </location>
</feature>
<name>A0A2P6V9M7_9CHLO</name>
<comment type="similarity">
    <text evidence="1">Belongs to the class-II aminoacyl-tRNA synthetase family.</text>
</comment>